<keyword evidence="3" id="KW-1185">Reference proteome</keyword>
<feature type="region of interest" description="Disordered" evidence="1">
    <location>
        <begin position="28"/>
        <end position="78"/>
    </location>
</feature>
<reference evidence="3" key="1">
    <citation type="submission" date="2019-09" db="EMBL/GenBank/DDBJ databases">
        <title>Antimicrobial potential of Antarctic Bacteria.</title>
        <authorList>
            <person name="Benaud N."/>
            <person name="Edwards R.J."/>
            <person name="Ferrari B.C."/>
        </authorList>
    </citation>
    <scope>NUCLEOTIDE SEQUENCE [LARGE SCALE GENOMIC DNA]</scope>
    <source>
        <strain evidence="3">SPB151</strain>
    </source>
</reference>
<accession>A0A7G6X2H8</accession>
<gene>
    <name evidence="2" type="ORF">F1D05_24200</name>
</gene>
<evidence type="ECO:0000313" key="2">
    <source>
        <dbReference type="EMBL" id="QNE20443.1"/>
    </source>
</evidence>
<reference evidence="2 3" key="2">
    <citation type="journal article" date="2020" name="Microbiol. Resour. Announc.">
        <title>Antarctic desert soil bacteria exhibit high novel natural product potential, evaluated through long-read genome sequencing and comparative genomics.</title>
        <authorList>
            <person name="Benaud N."/>
            <person name="Edwards R.J."/>
            <person name="Amos T.G."/>
            <person name="D'Agostino P.M."/>
            <person name="Gutierrez-Chavez C."/>
            <person name="Montgomery K."/>
            <person name="Nicetic I."/>
            <person name="Ferrari B.C."/>
        </authorList>
    </citation>
    <scope>NUCLEOTIDE SEQUENCE [LARGE SCALE GENOMIC DNA]</scope>
    <source>
        <strain evidence="2 3">SPB151</strain>
    </source>
</reference>
<evidence type="ECO:0000256" key="1">
    <source>
        <dbReference type="SAM" id="MobiDB-lite"/>
    </source>
</evidence>
<dbReference type="Proteomes" id="UP000515563">
    <property type="component" value="Chromosome"/>
</dbReference>
<proteinExistence type="predicted"/>
<name>A0A7G6X2H8_9ACTN</name>
<dbReference type="KEGG" id="kqi:F1D05_24200"/>
<sequence>MSFDRPELPHPGHKAHEVEIDETLAEEGIDLTDGGLDGIDHPGAISAGPVPNPPRRPARPADEAAQPVDDPAHEDPAH</sequence>
<organism evidence="2 3">
    <name type="scientific">Kribbella qitaiheensis</name>
    <dbReference type="NCBI Taxonomy" id="1544730"/>
    <lineage>
        <taxon>Bacteria</taxon>
        <taxon>Bacillati</taxon>
        <taxon>Actinomycetota</taxon>
        <taxon>Actinomycetes</taxon>
        <taxon>Propionibacteriales</taxon>
        <taxon>Kribbellaceae</taxon>
        <taxon>Kribbella</taxon>
    </lineage>
</organism>
<protein>
    <submittedName>
        <fullName evidence="2">Uncharacterized protein</fullName>
    </submittedName>
</protein>
<dbReference type="EMBL" id="CP043661">
    <property type="protein sequence ID" value="QNE20443.1"/>
    <property type="molecule type" value="Genomic_DNA"/>
</dbReference>
<dbReference type="RefSeq" id="WP_185442695.1">
    <property type="nucleotide sequence ID" value="NZ_CP043661.1"/>
</dbReference>
<dbReference type="AlphaFoldDB" id="A0A7G6X2H8"/>
<evidence type="ECO:0000313" key="3">
    <source>
        <dbReference type="Proteomes" id="UP000515563"/>
    </source>
</evidence>